<keyword evidence="3" id="KW-1185">Reference proteome</keyword>
<sequence length="65" mass="7065">MSKKTTNLLGIIIAIIAGTYFYIALCSECSSKQANTSTATMIPNTGKQELIKKVKEKPELTLSTK</sequence>
<protein>
    <submittedName>
        <fullName evidence="2">Uncharacterized protein</fullName>
    </submittedName>
</protein>
<dbReference type="EMBL" id="RQPJ01000002">
    <property type="protein sequence ID" value="RTE54594.1"/>
    <property type="molecule type" value="Genomic_DNA"/>
</dbReference>
<proteinExistence type="predicted"/>
<gene>
    <name evidence="2" type="ORF">EHW67_05345</name>
</gene>
<evidence type="ECO:0000256" key="1">
    <source>
        <dbReference type="SAM" id="Phobius"/>
    </source>
</evidence>
<dbReference type="RefSeq" id="WP_126161327.1">
    <property type="nucleotide sequence ID" value="NZ_RQPJ01000002.1"/>
</dbReference>
<feature type="transmembrane region" description="Helical" evidence="1">
    <location>
        <begin position="7"/>
        <end position="25"/>
    </location>
</feature>
<name>A0A430K6D2_9FLAO</name>
<reference evidence="2 3" key="1">
    <citation type="submission" date="2018-11" db="EMBL/GenBank/DDBJ databases">
        <title>Arenibacter aquaticus sp.nov., a marine bacterium isolated from surface seawater in the South China Sea.</title>
        <authorList>
            <person name="Guo J."/>
            <person name="Sun J."/>
        </authorList>
    </citation>
    <scope>NUCLEOTIDE SEQUENCE [LARGE SCALE GENOMIC DNA]</scope>
    <source>
        <strain evidence="2 3">GUO666</strain>
    </source>
</reference>
<dbReference type="Proteomes" id="UP000267585">
    <property type="component" value="Unassembled WGS sequence"/>
</dbReference>
<keyword evidence="1" id="KW-0472">Membrane</keyword>
<dbReference type="AlphaFoldDB" id="A0A430K6D2"/>
<organism evidence="2 3">
    <name type="scientific">Arenibacter aquaticus</name>
    <dbReference type="NCBI Taxonomy" id="2489054"/>
    <lineage>
        <taxon>Bacteria</taxon>
        <taxon>Pseudomonadati</taxon>
        <taxon>Bacteroidota</taxon>
        <taxon>Flavobacteriia</taxon>
        <taxon>Flavobacteriales</taxon>
        <taxon>Flavobacteriaceae</taxon>
        <taxon>Arenibacter</taxon>
    </lineage>
</organism>
<accession>A0A430K6D2</accession>
<evidence type="ECO:0000313" key="3">
    <source>
        <dbReference type="Proteomes" id="UP000267585"/>
    </source>
</evidence>
<comment type="caution">
    <text evidence="2">The sequence shown here is derived from an EMBL/GenBank/DDBJ whole genome shotgun (WGS) entry which is preliminary data.</text>
</comment>
<keyword evidence="1" id="KW-0812">Transmembrane</keyword>
<evidence type="ECO:0000313" key="2">
    <source>
        <dbReference type="EMBL" id="RTE54594.1"/>
    </source>
</evidence>
<keyword evidence="1" id="KW-1133">Transmembrane helix</keyword>